<organism evidence="6 7">
    <name type="scientific">Candidatus Terasakiella magnetica</name>
    <dbReference type="NCBI Taxonomy" id="1867952"/>
    <lineage>
        <taxon>Bacteria</taxon>
        <taxon>Pseudomonadati</taxon>
        <taxon>Pseudomonadota</taxon>
        <taxon>Alphaproteobacteria</taxon>
        <taxon>Rhodospirillales</taxon>
        <taxon>Terasakiellaceae</taxon>
        <taxon>Terasakiella</taxon>
    </lineage>
</organism>
<comment type="similarity">
    <text evidence="1">Belongs to the bacterial solute-binding protein 9 family.</text>
</comment>
<keyword evidence="5" id="KW-0862">Zinc</keyword>
<dbReference type="InterPro" id="IPR050492">
    <property type="entry name" value="Bact_metal-bind_prot9"/>
</dbReference>
<dbReference type="OrthoDB" id="9793396at2"/>
<dbReference type="AlphaFoldDB" id="A0A1C3RHC6"/>
<dbReference type="SUPFAM" id="SSF53807">
    <property type="entry name" value="Helical backbone' metal receptor"/>
    <property type="match status" value="1"/>
</dbReference>
<sequence>MFWRLFLTFWIAIFSLTSMAIAKPVEVVATIKPIHSFLSALMKGAGEPILLMKDVTPYDYSPSPEDQALLKRADLVVWMGPELEKSVAEILTPEIKDYEMLSDTEFKVLPDRKIDNLRDPYMWLDVRNAEVFLDSLYEKIVTLDPKNEKIFKKNRNTLKYKITALDRKFEFGFRGIAAGISWMYHDTHQYFEQSYAFKSLGFLSEHPSENAQTANIFKMRAALNNFDKICFFVEEGLSQKNMSLAINKEQVQVGTLKSFGLSLPAGPDLYVDMMQYNYDTIANCYASIGAKYRGAKPLNKIAQ</sequence>
<dbReference type="GO" id="GO:0006829">
    <property type="term" value="P:zinc ion transport"/>
    <property type="evidence" value="ECO:0007669"/>
    <property type="project" value="UniProtKB-KW"/>
</dbReference>
<keyword evidence="7" id="KW-1185">Reference proteome</keyword>
<keyword evidence="3" id="KW-0813">Transport</keyword>
<protein>
    <recommendedName>
        <fullName evidence="2">High-affinity zinc uptake system protein ZnuA</fullName>
    </recommendedName>
</protein>
<dbReference type="EMBL" id="FLYE01000023">
    <property type="protein sequence ID" value="SCA56680.1"/>
    <property type="molecule type" value="Genomic_DNA"/>
</dbReference>
<evidence type="ECO:0000256" key="2">
    <source>
        <dbReference type="ARBA" id="ARBA00015915"/>
    </source>
</evidence>
<evidence type="ECO:0000256" key="1">
    <source>
        <dbReference type="ARBA" id="ARBA00011028"/>
    </source>
</evidence>
<gene>
    <name evidence="6" type="ORF">MTBPR1_30050</name>
</gene>
<dbReference type="Pfam" id="PF01297">
    <property type="entry name" value="ZnuA"/>
    <property type="match status" value="1"/>
</dbReference>
<accession>A0A1C3RHC6</accession>
<name>A0A1C3RHC6_9PROT</name>
<dbReference type="Proteomes" id="UP000231658">
    <property type="component" value="Unassembled WGS sequence"/>
</dbReference>
<proteinExistence type="inferred from homology"/>
<keyword evidence="4" id="KW-0732">Signal</keyword>
<reference evidence="6 7" key="1">
    <citation type="submission" date="2016-07" db="EMBL/GenBank/DDBJ databases">
        <authorList>
            <person name="Lefevre C.T."/>
        </authorList>
    </citation>
    <scope>NUCLEOTIDE SEQUENCE [LARGE SCALE GENOMIC DNA]</scope>
    <source>
        <strain evidence="6">PR1</strain>
    </source>
</reference>
<keyword evidence="5" id="KW-0864">Zinc transport</keyword>
<dbReference type="Gene3D" id="3.40.50.1980">
    <property type="entry name" value="Nitrogenase molybdenum iron protein domain"/>
    <property type="match status" value="2"/>
</dbReference>
<evidence type="ECO:0000256" key="3">
    <source>
        <dbReference type="ARBA" id="ARBA00022448"/>
    </source>
</evidence>
<evidence type="ECO:0000256" key="5">
    <source>
        <dbReference type="ARBA" id="ARBA00022906"/>
    </source>
</evidence>
<dbReference type="PANTHER" id="PTHR42953:SF3">
    <property type="entry name" value="HIGH-AFFINITY ZINC UPTAKE SYSTEM PROTEIN ZNUA"/>
    <property type="match status" value="1"/>
</dbReference>
<keyword evidence="5" id="KW-0406">Ion transport</keyword>
<dbReference type="InterPro" id="IPR006127">
    <property type="entry name" value="ZnuA-like"/>
</dbReference>
<dbReference type="PANTHER" id="PTHR42953">
    <property type="entry name" value="HIGH-AFFINITY ZINC UPTAKE SYSTEM PROTEIN ZNUA-RELATED"/>
    <property type="match status" value="1"/>
</dbReference>
<dbReference type="RefSeq" id="WP_069188766.1">
    <property type="nucleotide sequence ID" value="NZ_FLYE01000023.1"/>
</dbReference>
<dbReference type="GO" id="GO:0046872">
    <property type="term" value="F:metal ion binding"/>
    <property type="evidence" value="ECO:0007669"/>
    <property type="project" value="InterPro"/>
</dbReference>
<evidence type="ECO:0000313" key="7">
    <source>
        <dbReference type="Proteomes" id="UP000231658"/>
    </source>
</evidence>
<dbReference type="STRING" id="1867952.MTBPR1_30050"/>
<evidence type="ECO:0000313" key="6">
    <source>
        <dbReference type="EMBL" id="SCA56680.1"/>
    </source>
</evidence>
<evidence type="ECO:0000256" key="4">
    <source>
        <dbReference type="ARBA" id="ARBA00022729"/>
    </source>
</evidence>